<dbReference type="OrthoDB" id="2735536at2759"/>
<evidence type="ECO:0000256" key="1">
    <source>
        <dbReference type="ARBA" id="ARBA00023002"/>
    </source>
</evidence>
<accession>A0A2A6C8U0</accession>
<proteinExistence type="inferred from homology"/>
<dbReference type="FunFam" id="3.40.50.720:FF:000336">
    <property type="entry name" value="Aldehyde reductase"/>
    <property type="match status" value="1"/>
</dbReference>
<dbReference type="Pfam" id="PF01370">
    <property type="entry name" value="Epimerase"/>
    <property type="match status" value="1"/>
</dbReference>
<gene>
    <name evidence="3" type="primary">WBGene00273294</name>
</gene>
<reference evidence="3" key="2">
    <citation type="submission" date="2022-06" db="UniProtKB">
        <authorList>
            <consortium name="EnsemblMetazoa"/>
        </authorList>
    </citation>
    <scope>IDENTIFICATION</scope>
    <source>
        <strain evidence="3">PS312</strain>
    </source>
</reference>
<dbReference type="PANTHER" id="PTHR10366">
    <property type="entry name" value="NAD DEPENDENT EPIMERASE/DEHYDRATASE"/>
    <property type="match status" value="1"/>
</dbReference>
<reference evidence="4" key="1">
    <citation type="journal article" date="2008" name="Nat. Genet.">
        <title>The Pristionchus pacificus genome provides a unique perspective on nematode lifestyle and parasitism.</title>
        <authorList>
            <person name="Dieterich C."/>
            <person name="Clifton S.W."/>
            <person name="Schuster L.N."/>
            <person name="Chinwalla A."/>
            <person name="Delehaunty K."/>
            <person name="Dinkelacker I."/>
            <person name="Fulton L."/>
            <person name="Fulton R."/>
            <person name="Godfrey J."/>
            <person name="Minx P."/>
            <person name="Mitreva M."/>
            <person name="Roeseler W."/>
            <person name="Tian H."/>
            <person name="Witte H."/>
            <person name="Yang S.P."/>
            <person name="Wilson R.K."/>
            <person name="Sommer R.J."/>
        </authorList>
    </citation>
    <scope>NUCLEOTIDE SEQUENCE [LARGE SCALE GENOMIC DNA]</scope>
    <source>
        <strain evidence="4">PS312</strain>
    </source>
</reference>
<organism evidence="3 4">
    <name type="scientific">Pristionchus pacificus</name>
    <name type="common">Parasitic nematode worm</name>
    <dbReference type="NCBI Taxonomy" id="54126"/>
    <lineage>
        <taxon>Eukaryota</taxon>
        <taxon>Metazoa</taxon>
        <taxon>Ecdysozoa</taxon>
        <taxon>Nematoda</taxon>
        <taxon>Chromadorea</taxon>
        <taxon>Rhabditida</taxon>
        <taxon>Rhabditina</taxon>
        <taxon>Diplogasteromorpha</taxon>
        <taxon>Diplogasteroidea</taxon>
        <taxon>Neodiplogasteridae</taxon>
        <taxon>Pristionchus</taxon>
    </lineage>
</organism>
<keyword evidence="1" id="KW-0560">Oxidoreductase</keyword>
<name>A0A2A6C8U0_PRIPA</name>
<dbReference type="Proteomes" id="UP000005239">
    <property type="component" value="Unassembled WGS sequence"/>
</dbReference>
<protein>
    <submittedName>
        <fullName evidence="3">Epimerase</fullName>
    </submittedName>
</protein>
<comment type="similarity">
    <text evidence="2">Belongs to the NAD(P)-dependent epimerase/dehydratase family. Dihydroflavonol-4-reductase subfamily.</text>
</comment>
<accession>A0A8R1UR09</accession>
<dbReference type="InterPro" id="IPR001509">
    <property type="entry name" value="Epimerase_deHydtase"/>
</dbReference>
<dbReference type="EnsemblMetazoa" id="PPA34925.1">
    <property type="protein sequence ID" value="PPA34925.1"/>
    <property type="gene ID" value="WBGene00273294"/>
</dbReference>
<evidence type="ECO:0000313" key="3">
    <source>
        <dbReference type="EnsemblMetazoa" id="PPA34925.1"/>
    </source>
</evidence>
<dbReference type="InterPro" id="IPR050425">
    <property type="entry name" value="NAD(P)_dehydrat-like"/>
</dbReference>
<dbReference type="InterPro" id="IPR036291">
    <property type="entry name" value="NAD(P)-bd_dom_sf"/>
</dbReference>
<evidence type="ECO:0000256" key="2">
    <source>
        <dbReference type="ARBA" id="ARBA00023445"/>
    </source>
</evidence>
<keyword evidence="4" id="KW-1185">Reference proteome</keyword>
<dbReference type="Gene3D" id="3.40.50.720">
    <property type="entry name" value="NAD(P)-binding Rossmann-like Domain"/>
    <property type="match status" value="1"/>
</dbReference>
<dbReference type="PANTHER" id="PTHR10366:SF564">
    <property type="entry name" value="STEROL-4-ALPHA-CARBOXYLATE 3-DEHYDROGENASE, DECARBOXYLATING"/>
    <property type="match status" value="1"/>
</dbReference>
<dbReference type="CDD" id="cd05227">
    <property type="entry name" value="AR_SDR_e"/>
    <property type="match status" value="1"/>
</dbReference>
<dbReference type="SUPFAM" id="SSF51735">
    <property type="entry name" value="NAD(P)-binding Rossmann-fold domains"/>
    <property type="match status" value="1"/>
</dbReference>
<evidence type="ECO:0000313" key="4">
    <source>
        <dbReference type="Proteomes" id="UP000005239"/>
    </source>
</evidence>
<sequence>VSRLFSPSSFLIYRLRAGAEWSPSTRRGLSTMSTTSSEKEPKDTLVLVTGASGYVASHVVHCLLKRGFRVRGTVRSLKNAAKIDPVKKLDTDGRLELVEADLLKEDGWASAVAGCDFVQHVASPFPIVADETVVTTAISGTINVLKAVAKCPTVQKVVLTSSCVSISEGHDQDRTFSEEDWTNLDDPRTGLYPRSKTMAEQAAWKFQKEIPDGDNKFRLSTINPVLVIGPPLIDEQGSSISIIRQFLQHEMPMCPPMQLALVDVRDVAEMHVKAMLSREADDQRFLACSQPSYWFRDISRVLGKEFGGHGYCTPRFEAPGFIVRIMALFDKQAASVVPRLHHEIKFDNSKAQKVLDISFRNPDESLVEMGYVCIERGIVKRNKNYKGCPEKYSEFVKL</sequence>
<dbReference type="GO" id="GO:0016616">
    <property type="term" value="F:oxidoreductase activity, acting on the CH-OH group of donors, NAD or NADP as acceptor"/>
    <property type="evidence" value="ECO:0000318"/>
    <property type="project" value="GO_Central"/>
</dbReference>
<dbReference type="AlphaFoldDB" id="A0A2A6C8U0"/>